<sequence>MSGVIKEAIEYLLGLNDPYITSIDEITYSDKKLEPVIHNPKASTIRMNTLTSLVDYIKAQVDKMDEKMIVHVQSPTKVSLYSALDGERIRENMVEVVARVPEFEYGRFIDHERFCIGLQAKFLDDPESDRALVLKFAGTVEDGTVSQYSDDGISQKATIKTGIASKGDALVPNPVKLRPYRTFHEVQQPMSEFIFRMKSDDSVKCALFEADGGAWENVAMRNIKDYLEVELADYPNFTILS</sequence>
<organism evidence="1">
    <name type="scientific">virus sp. ctah610</name>
    <dbReference type="NCBI Taxonomy" id="2826807"/>
    <lineage>
        <taxon>Viruses</taxon>
    </lineage>
</organism>
<evidence type="ECO:0000313" key="1">
    <source>
        <dbReference type="EMBL" id="DAE27093.1"/>
    </source>
</evidence>
<accession>A0A8S5R7U8</accession>
<reference evidence="1" key="1">
    <citation type="journal article" date="2021" name="Proc. Natl. Acad. Sci. U.S.A.">
        <title>A Catalog of Tens of Thousands of Viruses from Human Metagenomes Reveals Hidden Associations with Chronic Diseases.</title>
        <authorList>
            <person name="Tisza M.J."/>
            <person name="Buck C.B."/>
        </authorList>
    </citation>
    <scope>NUCLEOTIDE SEQUENCE</scope>
    <source>
        <strain evidence="1">Ctah610</strain>
    </source>
</reference>
<proteinExistence type="predicted"/>
<protein>
    <submittedName>
        <fullName evidence="1">Uncharacterized protein</fullName>
    </submittedName>
</protein>
<dbReference type="EMBL" id="BK015827">
    <property type="protein sequence ID" value="DAE27093.1"/>
    <property type="molecule type" value="Genomic_DNA"/>
</dbReference>
<name>A0A8S5R7U8_9VIRU</name>